<evidence type="ECO:0000259" key="1">
    <source>
        <dbReference type="Pfam" id="PF01610"/>
    </source>
</evidence>
<dbReference type="AlphaFoldDB" id="A0A0C2DHY0"/>
<evidence type="ECO:0000313" key="3">
    <source>
        <dbReference type="Proteomes" id="UP000031599"/>
    </source>
</evidence>
<organism evidence="2 3">
    <name type="scientific">Enhygromyxa salina</name>
    <dbReference type="NCBI Taxonomy" id="215803"/>
    <lineage>
        <taxon>Bacteria</taxon>
        <taxon>Pseudomonadati</taxon>
        <taxon>Myxococcota</taxon>
        <taxon>Polyangia</taxon>
        <taxon>Nannocystales</taxon>
        <taxon>Nannocystaceae</taxon>
        <taxon>Enhygromyxa</taxon>
    </lineage>
</organism>
<dbReference type="InterPro" id="IPR047951">
    <property type="entry name" value="Transpos_ISL3"/>
</dbReference>
<dbReference type="InterPro" id="IPR002560">
    <property type="entry name" value="Transposase_DDE"/>
</dbReference>
<dbReference type="PANTHER" id="PTHR33498:SF1">
    <property type="entry name" value="TRANSPOSASE FOR INSERTION SEQUENCE ELEMENT IS1557"/>
    <property type="match status" value="1"/>
</dbReference>
<dbReference type="Proteomes" id="UP000031599">
    <property type="component" value="Unassembled WGS sequence"/>
</dbReference>
<dbReference type="EMBL" id="JMCC02000003">
    <property type="protein sequence ID" value="KIG19282.1"/>
    <property type="molecule type" value="Genomic_DNA"/>
</dbReference>
<dbReference type="PANTHER" id="PTHR33498">
    <property type="entry name" value="TRANSPOSASE FOR INSERTION SEQUENCE ELEMENT IS1557"/>
    <property type="match status" value="1"/>
</dbReference>
<dbReference type="Pfam" id="PF01610">
    <property type="entry name" value="DDE_Tnp_ISL3"/>
    <property type="match status" value="1"/>
</dbReference>
<name>A0A0C2DHY0_9BACT</name>
<protein>
    <submittedName>
        <fullName evidence="2">Mobile element protein</fullName>
    </submittedName>
</protein>
<evidence type="ECO:0000313" key="2">
    <source>
        <dbReference type="EMBL" id="KIG19282.1"/>
    </source>
</evidence>
<comment type="caution">
    <text evidence="2">The sequence shown here is derived from an EMBL/GenBank/DDBJ whole genome shotgun (WGS) entry which is preliminary data.</text>
</comment>
<feature type="domain" description="Transposase IS204/IS1001/IS1096/IS1165 DDE" evidence="1">
    <location>
        <begin position="50"/>
        <end position="101"/>
    </location>
</feature>
<accession>A0A0C2DHY0</accession>
<sequence length="105" mass="11895">MHTTYLAQQNDKTTVTKLMRIGWTTVGKIIHRVVADQLGDIDRLDNLRLIGIDEISYRRHHEYITVVVDHERGVVVWAAKGKSAATLKQFFDALGPQRLAKLSSP</sequence>
<proteinExistence type="predicted"/>
<gene>
    <name evidence="2" type="ORF">DB30_03838</name>
</gene>
<reference evidence="2 3" key="1">
    <citation type="submission" date="2014-12" db="EMBL/GenBank/DDBJ databases">
        <title>Genome assembly of Enhygromyxa salina DSM 15201.</title>
        <authorList>
            <person name="Sharma G."/>
            <person name="Subramanian S."/>
        </authorList>
    </citation>
    <scope>NUCLEOTIDE SEQUENCE [LARGE SCALE GENOMIC DNA]</scope>
    <source>
        <strain evidence="2 3">DSM 15201</strain>
    </source>
</reference>